<protein>
    <submittedName>
        <fullName evidence="2">Aldo/keto reductase</fullName>
    </submittedName>
</protein>
<dbReference type="PRINTS" id="PR00069">
    <property type="entry name" value="ALDKETRDTASE"/>
</dbReference>
<dbReference type="RefSeq" id="WP_114408403.1">
    <property type="nucleotide sequence ID" value="NZ_QOWE01000021.1"/>
</dbReference>
<dbReference type="EMBL" id="QOWE01000021">
    <property type="protein sequence ID" value="RCR67171.1"/>
    <property type="molecule type" value="Genomic_DNA"/>
</dbReference>
<proteinExistence type="predicted"/>
<dbReference type="InterPro" id="IPR020471">
    <property type="entry name" value="AKR"/>
</dbReference>
<evidence type="ECO:0000259" key="1">
    <source>
        <dbReference type="Pfam" id="PF00248"/>
    </source>
</evidence>
<dbReference type="GO" id="GO:0005829">
    <property type="term" value="C:cytosol"/>
    <property type="evidence" value="ECO:0007669"/>
    <property type="project" value="TreeGrafter"/>
</dbReference>
<accession>A0A368JM00</accession>
<dbReference type="Pfam" id="PF00248">
    <property type="entry name" value="Aldo_ket_red"/>
    <property type="match status" value="1"/>
</dbReference>
<dbReference type="GO" id="GO:0010349">
    <property type="term" value="F:L-galactose dehydrogenase activity"/>
    <property type="evidence" value="ECO:0007669"/>
    <property type="project" value="InterPro"/>
</dbReference>
<sequence length="318" mass="35546">MEYRKLGKTDLTVSLLSFGASPLGNVFDETNEEEGFRAVHAAIDHGINFFDVAPFYGDTLAETRLGKALKMKRNSVFLATKCGRYGNGVFDFSYDRILRSIDESLERLQTDYVDLLTVHDIEFGDHDQVIREAFPAVQKIKESGKARHIGFSGLPVRYLAKVAREVEVDTVLSWGHYTLLADEINDELVPLSQEKGFGLLNAAPLMQRILSDAPIPAWQSSPQAVKDLQPKLLALCREYGLALSDVALKYAVSHPVIATTIVGMSEQRQLEQNIRALGLTIPDELLHKIETLVAPVKNQLWFEGKPENNLPKPTFQHD</sequence>
<organism evidence="2 3">
    <name type="scientific">Larkinella punicea</name>
    <dbReference type="NCBI Taxonomy" id="2315727"/>
    <lineage>
        <taxon>Bacteria</taxon>
        <taxon>Pseudomonadati</taxon>
        <taxon>Bacteroidota</taxon>
        <taxon>Cytophagia</taxon>
        <taxon>Cytophagales</taxon>
        <taxon>Spirosomataceae</taxon>
        <taxon>Larkinella</taxon>
    </lineage>
</organism>
<dbReference type="CDD" id="cd19163">
    <property type="entry name" value="AKR_galDH"/>
    <property type="match status" value="1"/>
</dbReference>
<dbReference type="InterPro" id="IPR023210">
    <property type="entry name" value="NADP_OxRdtase_dom"/>
</dbReference>
<evidence type="ECO:0000313" key="2">
    <source>
        <dbReference type="EMBL" id="RCR67171.1"/>
    </source>
</evidence>
<evidence type="ECO:0000313" key="3">
    <source>
        <dbReference type="Proteomes" id="UP000253383"/>
    </source>
</evidence>
<gene>
    <name evidence="2" type="ORF">DUE52_22930</name>
</gene>
<dbReference type="OrthoDB" id="9773828at2"/>
<dbReference type="PANTHER" id="PTHR42686:SF1">
    <property type="entry name" value="GH17980P-RELATED"/>
    <property type="match status" value="1"/>
</dbReference>
<keyword evidence="3" id="KW-1185">Reference proteome</keyword>
<dbReference type="AlphaFoldDB" id="A0A368JM00"/>
<feature type="domain" description="NADP-dependent oxidoreductase" evidence="1">
    <location>
        <begin position="16"/>
        <end position="292"/>
    </location>
</feature>
<dbReference type="InterPro" id="IPR036812">
    <property type="entry name" value="NAD(P)_OxRdtase_dom_sf"/>
</dbReference>
<dbReference type="SUPFAM" id="SSF51430">
    <property type="entry name" value="NAD(P)-linked oxidoreductase"/>
    <property type="match status" value="1"/>
</dbReference>
<name>A0A368JM00_9BACT</name>
<reference evidence="2 3" key="1">
    <citation type="submission" date="2018-07" db="EMBL/GenBank/DDBJ databases">
        <title>Genome analysis of Larkinella rosea.</title>
        <authorList>
            <person name="Zhou Z."/>
            <person name="Wang G."/>
        </authorList>
    </citation>
    <scope>NUCLEOTIDE SEQUENCE [LARGE SCALE GENOMIC DNA]</scope>
    <source>
        <strain evidence="3">zzj9</strain>
    </source>
</reference>
<dbReference type="PANTHER" id="PTHR42686">
    <property type="entry name" value="GH17980P-RELATED"/>
    <property type="match status" value="1"/>
</dbReference>
<comment type="caution">
    <text evidence="2">The sequence shown here is derived from an EMBL/GenBank/DDBJ whole genome shotgun (WGS) entry which is preliminary data.</text>
</comment>
<dbReference type="Gene3D" id="3.20.20.100">
    <property type="entry name" value="NADP-dependent oxidoreductase domain"/>
    <property type="match status" value="1"/>
</dbReference>
<dbReference type="InterPro" id="IPR044479">
    <property type="entry name" value="LGALDH-like"/>
</dbReference>
<dbReference type="Proteomes" id="UP000253383">
    <property type="component" value="Unassembled WGS sequence"/>
</dbReference>